<proteinExistence type="predicted"/>
<gene>
    <name evidence="2" type="ORF">MP_TR23556_c0_g1_i1_g.68605</name>
</gene>
<dbReference type="PANTHER" id="PTHR31896:SF31">
    <property type="entry name" value="HXXXD-TYPE ACYL-TRANSFERASE FAMILY PROTEIN"/>
    <property type="match status" value="1"/>
</dbReference>
<organism evidence="2">
    <name type="scientific">Noccaea caerulescens</name>
    <name type="common">Alpine penny-cress</name>
    <name type="synonym">Thlaspi caerulescens</name>
    <dbReference type="NCBI Taxonomy" id="107243"/>
    <lineage>
        <taxon>Eukaryota</taxon>
        <taxon>Viridiplantae</taxon>
        <taxon>Streptophyta</taxon>
        <taxon>Embryophyta</taxon>
        <taxon>Tracheophyta</taxon>
        <taxon>Spermatophyta</taxon>
        <taxon>Magnoliopsida</taxon>
        <taxon>eudicotyledons</taxon>
        <taxon>Gunneridae</taxon>
        <taxon>Pentapetalae</taxon>
        <taxon>rosids</taxon>
        <taxon>malvids</taxon>
        <taxon>Brassicales</taxon>
        <taxon>Brassicaceae</taxon>
        <taxon>Coluteocarpeae</taxon>
        <taxon>Noccaea</taxon>
    </lineage>
</organism>
<dbReference type="InterPro" id="IPR051283">
    <property type="entry name" value="Sec_Metabolite_Acyltrans"/>
</dbReference>
<reference evidence="2" key="1">
    <citation type="submission" date="2016-07" db="EMBL/GenBank/DDBJ databases">
        <title>De novo transcriptome assembly of four accessions of the metal hyperaccumulator plant Noccaea caerulescens.</title>
        <authorList>
            <person name="Blande D."/>
            <person name="Halimaa P."/>
            <person name="Tervahauta A.I."/>
            <person name="Aarts M.G."/>
            <person name="Karenlampi S.O."/>
        </authorList>
    </citation>
    <scope>NUCLEOTIDE SEQUENCE</scope>
</reference>
<dbReference type="AlphaFoldDB" id="A0A1J3J926"/>
<dbReference type="InterPro" id="IPR023213">
    <property type="entry name" value="CAT-like_dom_sf"/>
</dbReference>
<evidence type="ECO:0000256" key="1">
    <source>
        <dbReference type="ARBA" id="ARBA00022679"/>
    </source>
</evidence>
<name>A0A1J3J926_NOCCA</name>
<protein>
    <submittedName>
        <fullName evidence="2">Putative acetyltransferase</fullName>
    </submittedName>
</protein>
<keyword evidence="1 2" id="KW-0808">Transferase</keyword>
<accession>A0A1J3J926</accession>
<dbReference type="Pfam" id="PF02458">
    <property type="entry name" value="Transferase"/>
    <property type="match status" value="1"/>
</dbReference>
<dbReference type="PANTHER" id="PTHR31896">
    <property type="entry name" value="FAMILY REGULATORY PROTEIN, PUTATIVE (AFU_ORTHOLOGUE AFUA_3G14730)-RELATED"/>
    <property type="match status" value="1"/>
</dbReference>
<sequence length="334" mass="37050">MADVTVISSSIVRPGNIDQSGQTKIHLTPCDLNLLYLDYTQRGLLFRKPDPKTSFISRLKTSLSTVLEIYFPFAGRLVKVDNHEDNTVSFYIDCDVDGSGVKFVHAVAESVSVSDLLQPDGSVPEIFRLFFPMNSVRNIDGVSEVLLAIQVTEMKDGVFISFGYNHLVADGSSMWKFFHDWSTICSNGQKKESLHPLVLKGWFLDGIDLPIRIPATEIETETAAKRGSSSAKERVFHFTKKNISDLKAKANGEIGSSELKISSLQAVLAHLWRSVARHSGLNREEETRCMITADFRQRLNPPLEKECFGNVNRTGIATVTVGELLDNGLGWAAL</sequence>
<evidence type="ECO:0000313" key="2">
    <source>
        <dbReference type="EMBL" id="JAU88899.1"/>
    </source>
</evidence>
<dbReference type="EMBL" id="GEVM01017039">
    <property type="protein sequence ID" value="JAU88899.1"/>
    <property type="molecule type" value="Transcribed_RNA"/>
</dbReference>
<dbReference type="GO" id="GO:0016740">
    <property type="term" value="F:transferase activity"/>
    <property type="evidence" value="ECO:0007669"/>
    <property type="project" value="UniProtKB-KW"/>
</dbReference>
<dbReference type="Gene3D" id="3.30.559.10">
    <property type="entry name" value="Chloramphenicol acetyltransferase-like domain"/>
    <property type="match status" value="2"/>
</dbReference>